<accession>A0ABR4NER6</accession>
<keyword evidence="1" id="KW-0479">Metal-binding</keyword>
<evidence type="ECO:0000256" key="2">
    <source>
        <dbReference type="ARBA" id="ARBA00022771"/>
    </source>
</evidence>
<feature type="coiled-coil region" evidence="5">
    <location>
        <begin position="227"/>
        <end position="254"/>
    </location>
</feature>
<evidence type="ECO:0000313" key="8">
    <source>
        <dbReference type="EMBL" id="KAL2918018.1"/>
    </source>
</evidence>
<dbReference type="EMBL" id="JADGIZ020000008">
    <property type="protein sequence ID" value="KAL2918018.1"/>
    <property type="molecule type" value="Genomic_DNA"/>
</dbReference>
<dbReference type="InterPro" id="IPR000433">
    <property type="entry name" value="Znf_ZZ"/>
</dbReference>
<name>A0ABR4NER6_9FUNG</name>
<feature type="domain" description="ZZ-type" evidence="7">
    <location>
        <begin position="501"/>
        <end position="560"/>
    </location>
</feature>
<sequence>MDDLGDIDVQMAIAMSMGVGLDMGMGLGLDAGMSLAMGVPAALPAPLQLAVSVGDGSFVDPQLAMPETLNSTQRQRSDEPALPHAPAANASPAAACFSAAVAREAITAGADSAAPAGDSGAAGLVGEQVLDNTALVPPQAGVAKAVTGVAQGAAGDGAEHSRTQHQRSAAESQAASGSEGADVGGSRDGSSAVHRQREAANGEASSASTASQALQDSEDFALVSSALAVLKDQQRRAESDIKRLEELREMALADPERFVDDFVNKMTLKALWKQFPEQKGVLLDTRIQLISERIKTRNWHQVHGFIARNRDWLDDDEEKHETPTVENSRGLYWTDAQQHRLLELMAKYPRENFEKSNDRYDVIAAEHGRTPSQIKTFVSKNRFTVPKRGAGHNALPLVDSSGSVLRLETPLVESVFKKSDRPRLSSTWSDGQDDDEDENDDQISDADANGRRAKEKSRRRHAPESESANGGGDDDRPLAKRHQASLLLGRLGEAENLGAVHRWYKCDMCQIDPIVGTRWSCQDCPEESQVDLCNDCIKLGFETETHKAAHRFEAITNPESDGQESDAGEGNDFGYLGF</sequence>
<feature type="compositionally biased region" description="Basic residues" evidence="6">
    <location>
        <begin position="451"/>
        <end position="461"/>
    </location>
</feature>
<dbReference type="PANTHER" id="PTHR22705:SF0">
    <property type="entry name" value="ZZ-TYPE ZINC FINGER-CONTAINING PROTEIN 3"/>
    <property type="match status" value="1"/>
</dbReference>
<dbReference type="PANTHER" id="PTHR22705">
    <property type="entry name" value="ZINC FINGER, ZZ DOMAIN CONTAINING 3"/>
    <property type="match status" value="1"/>
</dbReference>
<evidence type="ECO:0000313" key="9">
    <source>
        <dbReference type="Proteomes" id="UP001527925"/>
    </source>
</evidence>
<feature type="region of interest" description="Disordered" evidence="6">
    <location>
        <begin position="153"/>
        <end position="212"/>
    </location>
</feature>
<dbReference type="Pfam" id="PF00569">
    <property type="entry name" value="ZZ"/>
    <property type="match status" value="1"/>
</dbReference>
<evidence type="ECO:0000256" key="4">
    <source>
        <dbReference type="PROSITE-ProRule" id="PRU00228"/>
    </source>
</evidence>
<comment type="caution">
    <text evidence="8">The sequence shown here is derived from an EMBL/GenBank/DDBJ whole genome shotgun (WGS) entry which is preliminary data.</text>
</comment>
<dbReference type="SUPFAM" id="SSF57850">
    <property type="entry name" value="RING/U-box"/>
    <property type="match status" value="1"/>
</dbReference>
<keyword evidence="9" id="KW-1185">Reference proteome</keyword>
<evidence type="ECO:0000256" key="6">
    <source>
        <dbReference type="SAM" id="MobiDB-lite"/>
    </source>
</evidence>
<feature type="compositionally biased region" description="Low complexity" evidence="6">
    <location>
        <begin position="169"/>
        <end position="181"/>
    </location>
</feature>
<feature type="region of interest" description="Disordered" evidence="6">
    <location>
        <begin position="418"/>
        <end position="478"/>
    </location>
</feature>
<evidence type="ECO:0000256" key="3">
    <source>
        <dbReference type="ARBA" id="ARBA00022833"/>
    </source>
</evidence>
<gene>
    <name evidence="8" type="primary">ZZZ3</name>
    <name evidence="8" type="ORF">HK105_202432</name>
</gene>
<dbReference type="InterPro" id="IPR043145">
    <property type="entry name" value="Znf_ZZ_sf"/>
</dbReference>
<keyword evidence="3" id="KW-0862">Zinc</keyword>
<dbReference type="PROSITE" id="PS50135">
    <property type="entry name" value="ZF_ZZ_2"/>
    <property type="match status" value="1"/>
</dbReference>
<dbReference type="Gene3D" id="1.10.10.60">
    <property type="entry name" value="Homeodomain-like"/>
    <property type="match status" value="1"/>
</dbReference>
<evidence type="ECO:0000256" key="5">
    <source>
        <dbReference type="SAM" id="Coils"/>
    </source>
</evidence>
<dbReference type="Gene3D" id="3.30.60.90">
    <property type="match status" value="1"/>
</dbReference>
<evidence type="ECO:0000259" key="7">
    <source>
        <dbReference type="PROSITE" id="PS50135"/>
    </source>
</evidence>
<proteinExistence type="predicted"/>
<keyword evidence="5" id="KW-0175">Coiled coil</keyword>
<dbReference type="InterPro" id="IPR037830">
    <property type="entry name" value="ZZZ3"/>
</dbReference>
<feature type="compositionally biased region" description="Acidic residues" evidence="6">
    <location>
        <begin position="431"/>
        <end position="444"/>
    </location>
</feature>
<protein>
    <submittedName>
        <fullName evidence="8">ZZ-type zinc finger-containing protein 3</fullName>
    </submittedName>
</protein>
<organism evidence="8 9">
    <name type="scientific">Polyrhizophydium stewartii</name>
    <dbReference type="NCBI Taxonomy" id="2732419"/>
    <lineage>
        <taxon>Eukaryota</taxon>
        <taxon>Fungi</taxon>
        <taxon>Fungi incertae sedis</taxon>
        <taxon>Chytridiomycota</taxon>
        <taxon>Chytridiomycota incertae sedis</taxon>
        <taxon>Chytridiomycetes</taxon>
        <taxon>Rhizophydiales</taxon>
        <taxon>Rhizophydiales incertae sedis</taxon>
        <taxon>Polyrhizophydium</taxon>
    </lineage>
</organism>
<keyword evidence="2 4" id="KW-0863">Zinc-finger</keyword>
<dbReference type="SMART" id="SM00291">
    <property type="entry name" value="ZnF_ZZ"/>
    <property type="match status" value="1"/>
</dbReference>
<evidence type="ECO:0000256" key="1">
    <source>
        <dbReference type="ARBA" id="ARBA00022723"/>
    </source>
</evidence>
<reference evidence="8 9" key="1">
    <citation type="submission" date="2023-09" db="EMBL/GenBank/DDBJ databases">
        <title>Pangenome analysis of Batrachochytrium dendrobatidis and related Chytrids.</title>
        <authorList>
            <person name="Yacoub M.N."/>
            <person name="Stajich J.E."/>
            <person name="James T.Y."/>
        </authorList>
    </citation>
    <scope>NUCLEOTIDE SEQUENCE [LARGE SCALE GENOMIC DNA]</scope>
    <source>
        <strain evidence="8 9">JEL0888</strain>
    </source>
</reference>
<dbReference type="Proteomes" id="UP001527925">
    <property type="component" value="Unassembled WGS sequence"/>
</dbReference>